<accession>A0ABS5QUE8</accession>
<reference evidence="1 2" key="1">
    <citation type="submission" date="2020-02" db="EMBL/GenBank/DDBJ databases">
        <title>Fructobacillus sp. isolated from paper mulberry of Taiwan.</title>
        <authorList>
            <person name="Lin S.-T."/>
        </authorList>
    </citation>
    <scope>NUCLEOTIDE SEQUENCE [LARGE SCALE GENOMIC DNA]</scope>
    <source>
        <strain evidence="1 2">M1-21</strain>
    </source>
</reference>
<dbReference type="EMBL" id="JAAMFJ010000007">
    <property type="protein sequence ID" value="MBS9336816.1"/>
    <property type="molecule type" value="Genomic_DNA"/>
</dbReference>
<sequence length="97" mass="10945">MKTIELKFANPHNPALGGVELGKETYDQQVLPMIDDRVLEGELTIRFPDNIVIIGNSFVKGFSADLIDKIGIDGVRERVHFVTSRKKLTREMYDGLL</sequence>
<proteinExistence type="predicted"/>
<evidence type="ECO:0000313" key="2">
    <source>
        <dbReference type="Proteomes" id="UP000735205"/>
    </source>
</evidence>
<dbReference type="Proteomes" id="UP000735205">
    <property type="component" value="Unassembled WGS sequence"/>
</dbReference>
<evidence type="ECO:0000313" key="1">
    <source>
        <dbReference type="EMBL" id="MBS9336816.1"/>
    </source>
</evidence>
<keyword evidence="2" id="KW-1185">Reference proteome</keyword>
<comment type="caution">
    <text evidence="1">The sequence shown here is derived from an EMBL/GenBank/DDBJ whole genome shotgun (WGS) entry which is preliminary data.</text>
</comment>
<protein>
    <recommendedName>
        <fullName evidence="3">DUF4325 domain-containing protein</fullName>
    </recommendedName>
</protein>
<evidence type="ECO:0008006" key="3">
    <source>
        <dbReference type="Google" id="ProtNLM"/>
    </source>
</evidence>
<dbReference type="RefSeq" id="WP_213793366.1">
    <property type="nucleotide sequence ID" value="NZ_JAAMFJ010000007.1"/>
</dbReference>
<name>A0ABS5QUE8_9LACO</name>
<gene>
    <name evidence="1" type="ORF">G6R28_06185</name>
</gene>
<organism evidence="1 2">
    <name type="scientific">Fructobacillus papyrifericola</name>
    <dbReference type="NCBI Taxonomy" id="2713172"/>
    <lineage>
        <taxon>Bacteria</taxon>
        <taxon>Bacillati</taxon>
        <taxon>Bacillota</taxon>
        <taxon>Bacilli</taxon>
        <taxon>Lactobacillales</taxon>
        <taxon>Lactobacillaceae</taxon>
        <taxon>Fructobacillus</taxon>
    </lineage>
</organism>